<evidence type="ECO:0000256" key="1">
    <source>
        <dbReference type="SAM" id="MobiDB-lite"/>
    </source>
</evidence>
<gene>
    <name evidence="2" type="ORF">MVEG_12193</name>
</gene>
<keyword evidence="3" id="KW-1185">Reference proteome</keyword>
<dbReference type="OrthoDB" id="2394072at2759"/>
<dbReference type="Proteomes" id="UP000243308">
    <property type="component" value="Unassembled WGS sequence"/>
</dbReference>
<evidence type="ECO:0000313" key="2">
    <source>
        <dbReference type="EMBL" id="KFH62039.1"/>
    </source>
</evidence>
<organism evidence="2 3">
    <name type="scientific">Podila verticillata NRRL 6337</name>
    <dbReference type="NCBI Taxonomy" id="1069443"/>
    <lineage>
        <taxon>Eukaryota</taxon>
        <taxon>Fungi</taxon>
        <taxon>Fungi incertae sedis</taxon>
        <taxon>Mucoromycota</taxon>
        <taxon>Mortierellomycotina</taxon>
        <taxon>Mortierellomycetes</taxon>
        <taxon>Mortierellales</taxon>
        <taxon>Mortierellaceae</taxon>
        <taxon>Podila</taxon>
    </lineage>
</organism>
<name>A0A086TJB2_9FUNG</name>
<feature type="compositionally biased region" description="Low complexity" evidence="1">
    <location>
        <begin position="51"/>
        <end position="68"/>
    </location>
</feature>
<evidence type="ECO:0008006" key="4">
    <source>
        <dbReference type="Google" id="ProtNLM"/>
    </source>
</evidence>
<dbReference type="Gene3D" id="3.40.50.300">
    <property type="entry name" value="P-loop containing nucleotide triphosphate hydrolases"/>
    <property type="match status" value="2"/>
</dbReference>
<dbReference type="InterPro" id="IPR027417">
    <property type="entry name" value="P-loop_NTPase"/>
</dbReference>
<accession>A0A086TJB2</accession>
<reference evidence="2 3" key="1">
    <citation type="submission" date="2011-02" db="EMBL/GenBank/DDBJ databases">
        <title>The Genome Sequence of Mortierella verticillata NRRL 6337.</title>
        <authorList>
            <consortium name="The Broad Institute Genome Sequencing Platform"/>
            <person name="Russ C."/>
            <person name="Cuomo C."/>
            <person name="Burger G."/>
            <person name="Gray M.W."/>
            <person name="Holland P.W.H."/>
            <person name="King N."/>
            <person name="Lang F.B.F."/>
            <person name="Roger A.J."/>
            <person name="Ruiz-Trillo I."/>
            <person name="Young S.K."/>
            <person name="Zeng Q."/>
            <person name="Gargeya S."/>
            <person name="Alvarado L."/>
            <person name="Berlin A."/>
            <person name="Chapman S.B."/>
            <person name="Chen Z."/>
            <person name="Freedman E."/>
            <person name="Gellesch M."/>
            <person name="Goldberg J."/>
            <person name="Griggs A."/>
            <person name="Gujja S."/>
            <person name="Heilman E."/>
            <person name="Heiman D."/>
            <person name="Howarth C."/>
            <person name="Mehta T."/>
            <person name="Neiman D."/>
            <person name="Pearson M."/>
            <person name="Roberts A."/>
            <person name="Saif S."/>
            <person name="Shea T."/>
            <person name="Shenoy N."/>
            <person name="Sisk P."/>
            <person name="Stolte C."/>
            <person name="Sykes S."/>
            <person name="White J."/>
            <person name="Yandava C."/>
            <person name="Haas B."/>
            <person name="Nusbaum C."/>
            <person name="Birren B."/>
        </authorList>
    </citation>
    <scope>NUCLEOTIDE SEQUENCE [LARGE SCALE GENOMIC DNA]</scope>
    <source>
        <strain evidence="2 3">NRRL 6337</strain>
    </source>
</reference>
<sequence length="962" mass="107129">MAPVDSNILVLREKSGTSHIDYMDMHVGQVLALNTNATGSNFLSHATEVNTTTSSSSTSSSTSSFSASTPPPEYPVCKTLSDYKNNRSLGHTKTQTTLPCFKIYNVYGEKPIEPCAQKVLGLTIFDSPVEMYQFSVDMAMSNPGILDKLEASIDTAQVRDEGEGDLLAEVFRRDILVPMPEARIKVLDEYYVIDSRSEPEDPHRWYYKAKGKGKHIKRTSPISVFHIKNHTKTHKQHKKLTQELVAFQSDFVPFERRWFKEIVNNHSKGLLDFIKNNVLVAGAFNSSMPSANAKRSPPRNQKYSVLVLGKTQAGKTALVEHIMSYATPSHTVDQSLLGDGTFSKTEWTRTAHTKSSLPSYEVYDKASGSTIDFNPDEGDEEDIRDLLFTREDNIGLRPASGTVSDAVEFELLDTPGLNQDQDVVQAADIVDGIISTRSFNLILIVVNIHDPLTAEQLLALRYYSKILRGLHSNIAFLYTHADYDLYLHPSENRQLALANKTRSLSRIFQGPTSGDFEPYPSFTIALTEKNLPVVQCLMQNTLRDILQLAVSNPPVLMDTSSTNLERINRIGHPSDFDGLQREMSLAHIYRALHLQMKVVCDPSVPSARLKTIAFTGTFSCTSSPMESVKLDSTPGSIVDNTLTVQESATTADRTPTTESRPSVLVLGRTQSGKSSLMQHMKKYADPSYSIDQSVLGDGNTSRTESTKRICISSNLPAYEIVDNATGMTIDVQNLHAIQDECDFHELLSGRENKYTLRMVTPDPSMPPSDCVEFQFLDTPGLNDTDHRSVAIAANIVKEILRTRSFNLILVTVSALSPLTVEYRLELEYYAKVLQGLHANIAFLYTHVDYANCHHSNTNHCEMLSRRHGAFSDIFRGTKPIIAGGVEFKHFTIDLLSSSKRPVVQCLIRNTLREILQLAVANPPVVVDGHWSNIARIQAIDHPDKKNLACRKWIRARQTALAA</sequence>
<protein>
    <recommendedName>
        <fullName evidence="4">G domain-containing protein</fullName>
    </recommendedName>
</protein>
<dbReference type="AlphaFoldDB" id="A0A086TJB2"/>
<dbReference type="SUPFAM" id="SSF52540">
    <property type="entry name" value="P-loop containing nucleoside triphosphate hydrolases"/>
    <property type="match status" value="2"/>
</dbReference>
<dbReference type="EMBL" id="KN042434">
    <property type="protein sequence ID" value="KFH62039.1"/>
    <property type="molecule type" value="Genomic_DNA"/>
</dbReference>
<evidence type="ECO:0000313" key="3">
    <source>
        <dbReference type="Proteomes" id="UP000243308"/>
    </source>
</evidence>
<feature type="region of interest" description="Disordered" evidence="1">
    <location>
        <begin position="51"/>
        <end position="71"/>
    </location>
</feature>
<proteinExistence type="predicted"/>